<name>A0A8H4R6D8_9AGAR</name>
<dbReference type="InterPro" id="IPR000307">
    <property type="entry name" value="Ribosomal_bS16"/>
</dbReference>
<evidence type="ECO:0000256" key="3">
    <source>
        <dbReference type="ARBA" id="ARBA00023274"/>
    </source>
</evidence>
<evidence type="ECO:0000256" key="2">
    <source>
        <dbReference type="ARBA" id="ARBA00022980"/>
    </source>
</evidence>
<gene>
    <name evidence="5" type="ORF">D9613_001714</name>
</gene>
<dbReference type="PANTHER" id="PTHR12919:SF20">
    <property type="entry name" value="SMALL RIBOSOMAL SUBUNIT PROTEIN BS16M"/>
    <property type="match status" value="1"/>
</dbReference>
<dbReference type="EMBL" id="JAACJL010000001">
    <property type="protein sequence ID" value="KAF4623581.1"/>
    <property type="molecule type" value="Genomic_DNA"/>
</dbReference>
<evidence type="ECO:0000256" key="4">
    <source>
        <dbReference type="SAM" id="MobiDB-lite"/>
    </source>
</evidence>
<dbReference type="GO" id="GO:0032543">
    <property type="term" value="P:mitochondrial translation"/>
    <property type="evidence" value="ECO:0007669"/>
    <property type="project" value="TreeGrafter"/>
</dbReference>
<protein>
    <recommendedName>
        <fullName evidence="7">Ribosomal protein S16</fullName>
    </recommendedName>
</protein>
<keyword evidence="2" id="KW-0689">Ribosomal protein</keyword>
<comment type="caution">
    <text evidence="5">The sequence shown here is derived from an EMBL/GenBank/DDBJ whole genome shotgun (WGS) entry which is preliminary data.</text>
</comment>
<dbReference type="AlphaFoldDB" id="A0A8H4R6D8"/>
<dbReference type="NCBIfam" id="TIGR00002">
    <property type="entry name" value="S16"/>
    <property type="match status" value="1"/>
</dbReference>
<sequence>MPMRIRMAMHGHTHRKIFHIVAVNSTLRRDAKPTELLGVYDPHAVEGRGARTVRWSVGRIQHWLDVGAQPSKSVAKLLELGGILKPGNPYTPKTGIPKHPLVPINKAASGSSSKSSTKS</sequence>
<dbReference type="Pfam" id="PF00886">
    <property type="entry name" value="Ribosomal_S16"/>
    <property type="match status" value="1"/>
</dbReference>
<dbReference type="HAMAP" id="MF_00385">
    <property type="entry name" value="Ribosomal_bS16"/>
    <property type="match status" value="1"/>
</dbReference>
<accession>A0A8H4R6D8</accession>
<comment type="similarity">
    <text evidence="1">Belongs to the bacterial ribosomal protein bS16 family.</text>
</comment>
<evidence type="ECO:0000313" key="5">
    <source>
        <dbReference type="EMBL" id="KAF4623581.1"/>
    </source>
</evidence>
<dbReference type="GO" id="GO:0003735">
    <property type="term" value="F:structural constituent of ribosome"/>
    <property type="evidence" value="ECO:0007669"/>
    <property type="project" value="InterPro"/>
</dbReference>
<dbReference type="PANTHER" id="PTHR12919">
    <property type="entry name" value="30S RIBOSOMAL PROTEIN S16"/>
    <property type="match status" value="1"/>
</dbReference>
<dbReference type="SUPFAM" id="SSF54565">
    <property type="entry name" value="Ribosomal protein S16"/>
    <property type="match status" value="1"/>
</dbReference>
<feature type="region of interest" description="Disordered" evidence="4">
    <location>
        <begin position="88"/>
        <end position="119"/>
    </location>
</feature>
<organism evidence="5 6">
    <name type="scientific">Agrocybe pediades</name>
    <dbReference type="NCBI Taxonomy" id="84607"/>
    <lineage>
        <taxon>Eukaryota</taxon>
        <taxon>Fungi</taxon>
        <taxon>Dikarya</taxon>
        <taxon>Basidiomycota</taxon>
        <taxon>Agaricomycotina</taxon>
        <taxon>Agaricomycetes</taxon>
        <taxon>Agaricomycetidae</taxon>
        <taxon>Agaricales</taxon>
        <taxon>Agaricineae</taxon>
        <taxon>Strophariaceae</taxon>
        <taxon>Agrocybe</taxon>
    </lineage>
</organism>
<dbReference type="InterPro" id="IPR023803">
    <property type="entry name" value="Ribosomal_bS16_dom_sf"/>
</dbReference>
<dbReference type="Proteomes" id="UP000521872">
    <property type="component" value="Unassembled WGS sequence"/>
</dbReference>
<dbReference type="GO" id="GO:0005763">
    <property type="term" value="C:mitochondrial small ribosomal subunit"/>
    <property type="evidence" value="ECO:0007669"/>
    <property type="project" value="TreeGrafter"/>
</dbReference>
<proteinExistence type="inferred from homology"/>
<keyword evidence="3" id="KW-0687">Ribonucleoprotein</keyword>
<evidence type="ECO:0000256" key="1">
    <source>
        <dbReference type="ARBA" id="ARBA00006668"/>
    </source>
</evidence>
<evidence type="ECO:0000313" key="6">
    <source>
        <dbReference type="Proteomes" id="UP000521872"/>
    </source>
</evidence>
<dbReference type="Gene3D" id="3.30.1320.10">
    <property type="match status" value="1"/>
</dbReference>
<feature type="compositionally biased region" description="Low complexity" evidence="4">
    <location>
        <begin position="106"/>
        <end position="119"/>
    </location>
</feature>
<reference evidence="5 6" key="1">
    <citation type="submission" date="2019-12" db="EMBL/GenBank/DDBJ databases">
        <authorList>
            <person name="Floudas D."/>
            <person name="Bentzer J."/>
            <person name="Ahren D."/>
            <person name="Johansson T."/>
            <person name="Persson P."/>
            <person name="Tunlid A."/>
        </authorList>
    </citation>
    <scope>NUCLEOTIDE SEQUENCE [LARGE SCALE GENOMIC DNA]</scope>
    <source>
        <strain evidence="5 6">CBS 102.39</strain>
    </source>
</reference>
<keyword evidence="6" id="KW-1185">Reference proteome</keyword>
<evidence type="ECO:0008006" key="7">
    <source>
        <dbReference type="Google" id="ProtNLM"/>
    </source>
</evidence>